<evidence type="ECO:0000313" key="2">
    <source>
        <dbReference type="Proteomes" id="UP000004191"/>
    </source>
</evidence>
<dbReference type="PATRIC" id="fig|883114.3.peg.495"/>
<dbReference type="PIRSF" id="PIRSF021265">
    <property type="entry name" value="DUF956"/>
    <property type="match status" value="1"/>
</dbReference>
<reference evidence="1 2" key="1">
    <citation type="submission" date="2012-01" db="EMBL/GenBank/DDBJ databases">
        <title>The Genome Sequence of Helcococcus kunzii ATCC 51366.</title>
        <authorList>
            <consortium name="The Broad Institute Genome Sequencing Platform"/>
            <person name="Earl A."/>
            <person name="Ward D."/>
            <person name="Feldgarden M."/>
            <person name="Gevers D."/>
            <person name="Huys G."/>
            <person name="Young S.K."/>
            <person name="Zeng Q."/>
            <person name="Gargeya S."/>
            <person name="Fitzgerald M."/>
            <person name="Haas B."/>
            <person name="Abouelleil A."/>
            <person name="Alvarado L."/>
            <person name="Arachchi H.M."/>
            <person name="Berlin A."/>
            <person name="Chapman S.B."/>
            <person name="Gearin G."/>
            <person name="Goldberg J."/>
            <person name="Griggs A."/>
            <person name="Gujja S."/>
            <person name="Hansen M."/>
            <person name="Heiman D."/>
            <person name="Howarth C."/>
            <person name="Larimer J."/>
            <person name="Lui A."/>
            <person name="MacDonald P.J.P."/>
            <person name="McCowen C."/>
            <person name="Montmayeur A."/>
            <person name="Murphy C."/>
            <person name="Neiman D."/>
            <person name="Pearson M."/>
            <person name="Priest M."/>
            <person name="Roberts A."/>
            <person name="Saif S."/>
            <person name="Shea T."/>
            <person name="Sisk P."/>
            <person name="Stolte C."/>
            <person name="Sykes S."/>
            <person name="Wortman J."/>
            <person name="Nusbaum C."/>
            <person name="Birren B."/>
        </authorList>
    </citation>
    <scope>NUCLEOTIDE SEQUENCE [LARGE SCALE GENOMIC DNA]</scope>
    <source>
        <strain evidence="1 2">ATCC 51366</strain>
    </source>
</reference>
<name>H3NME1_9FIRM</name>
<dbReference type="Proteomes" id="UP000004191">
    <property type="component" value="Unassembled WGS sequence"/>
</dbReference>
<dbReference type="eggNOG" id="COG4687">
    <property type="taxonomic scope" value="Bacteria"/>
</dbReference>
<dbReference type="AlphaFoldDB" id="H3NME1"/>
<dbReference type="STRING" id="883114.HMPREF9709_00502"/>
<accession>H3NME1</accession>
<dbReference type="EMBL" id="AGEI01000013">
    <property type="protein sequence ID" value="EHR35076.1"/>
    <property type="molecule type" value="Genomic_DNA"/>
</dbReference>
<sequence>MASSLNTKVTYTTKATSYLRLSSYGNVMIGNNAFEFYNEKNPNDFIQIPWNEIDHISASVIFNKWISRFAIFTKHNGHFTFSTRNNRRTLREVKKYFDEKKMLKSMSIWKYIKMKMFKSK</sequence>
<dbReference type="InterPro" id="IPR010360">
    <property type="entry name" value="DUF956"/>
</dbReference>
<protein>
    <recommendedName>
        <fullName evidence="3">DUF956 family protein</fullName>
    </recommendedName>
</protein>
<evidence type="ECO:0008006" key="3">
    <source>
        <dbReference type="Google" id="ProtNLM"/>
    </source>
</evidence>
<dbReference type="GeneID" id="96998517"/>
<dbReference type="Pfam" id="PF06115">
    <property type="entry name" value="DUF956"/>
    <property type="match status" value="1"/>
</dbReference>
<evidence type="ECO:0000313" key="1">
    <source>
        <dbReference type="EMBL" id="EHR35076.1"/>
    </source>
</evidence>
<dbReference type="OrthoDB" id="1646215at2"/>
<dbReference type="HOGENOM" id="CLU_132588_0_0_9"/>
<gene>
    <name evidence="1" type="ORF">HMPREF9709_00502</name>
</gene>
<organism evidence="1 2">
    <name type="scientific">Helcococcus kunzii ATCC 51366</name>
    <dbReference type="NCBI Taxonomy" id="883114"/>
    <lineage>
        <taxon>Bacteria</taxon>
        <taxon>Bacillati</taxon>
        <taxon>Bacillota</taxon>
        <taxon>Tissierellia</taxon>
        <taxon>Tissierellales</taxon>
        <taxon>Peptoniphilaceae</taxon>
        <taxon>Helcococcus</taxon>
    </lineage>
</organism>
<comment type="caution">
    <text evidence="1">The sequence shown here is derived from an EMBL/GenBank/DDBJ whole genome shotgun (WGS) entry which is preliminary data.</text>
</comment>
<dbReference type="RefSeq" id="WP_005397663.1">
    <property type="nucleotide sequence ID" value="NZ_JH601088.1"/>
</dbReference>
<proteinExistence type="predicted"/>
<keyword evidence="2" id="KW-1185">Reference proteome</keyword>